<feature type="region of interest" description="Disordered" evidence="1">
    <location>
        <begin position="1"/>
        <end position="42"/>
    </location>
</feature>
<reference evidence="2 3" key="1">
    <citation type="journal article" date="2017" name="Curr. Biol.">
        <title>The Evolution of Venom by Co-option of Single-Copy Genes.</title>
        <authorList>
            <person name="Martinson E.O."/>
            <person name="Mrinalini"/>
            <person name="Kelkar Y.D."/>
            <person name="Chang C.H."/>
            <person name="Werren J.H."/>
        </authorList>
    </citation>
    <scope>NUCLEOTIDE SEQUENCE [LARGE SCALE GENOMIC DNA]</scope>
    <source>
        <strain evidence="2 3">Alberta</strain>
        <tissue evidence="2">Whole body</tissue>
    </source>
</reference>
<evidence type="ECO:0000313" key="3">
    <source>
        <dbReference type="Proteomes" id="UP000215335"/>
    </source>
</evidence>
<keyword evidence="3" id="KW-1185">Reference proteome</keyword>
<protein>
    <submittedName>
        <fullName evidence="2">Uncharacterized protein</fullName>
    </submittedName>
</protein>
<dbReference type="Proteomes" id="UP000215335">
    <property type="component" value="Unassembled WGS sequence"/>
</dbReference>
<evidence type="ECO:0000313" key="2">
    <source>
        <dbReference type="EMBL" id="OXU17510.1"/>
    </source>
</evidence>
<feature type="compositionally biased region" description="Basic and acidic residues" evidence="1">
    <location>
        <begin position="7"/>
        <end position="20"/>
    </location>
</feature>
<accession>A0A232EGM4</accession>
<dbReference type="AlphaFoldDB" id="A0A232EGM4"/>
<dbReference type="EMBL" id="NNAY01004726">
    <property type="protein sequence ID" value="OXU17510.1"/>
    <property type="molecule type" value="Genomic_DNA"/>
</dbReference>
<evidence type="ECO:0000256" key="1">
    <source>
        <dbReference type="SAM" id="MobiDB-lite"/>
    </source>
</evidence>
<organism evidence="2 3">
    <name type="scientific">Trichomalopsis sarcophagae</name>
    <dbReference type="NCBI Taxonomy" id="543379"/>
    <lineage>
        <taxon>Eukaryota</taxon>
        <taxon>Metazoa</taxon>
        <taxon>Ecdysozoa</taxon>
        <taxon>Arthropoda</taxon>
        <taxon>Hexapoda</taxon>
        <taxon>Insecta</taxon>
        <taxon>Pterygota</taxon>
        <taxon>Neoptera</taxon>
        <taxon>Endopterygota</taxon>
        <taxon>Hymenoptera</taxon>
        <taxon>Apocrita</taxon>
        <taxon>Proctotrupomorpha</taxon>
        <taxon>Chalcidoidea</taxon>
        <taxon>Pteromalidae</taxon>
        <taxon>Pteromalinae</taxon>
        <taxon>Trichomalopsis</taxon>
    </lineage>
</organism>
<gene>
    <name evidence="2" type="ORF">TSAR_014911</name>
</gene>
<proteinExistence type="predicted"/>
<comment type="caution">
    <text evidence="2">The sequence shown here is derived from an EMBL/GenBank/DDBJ whole genome shotgun (WGS) entry which is preliminary data.</text>
</comment>
<sequence>MEDDYGRDDQQSDSGSEKDGGPQLTPMDRLFQHVVSDKLGER</sequence>
<name>A0A232EGM4_9HYME</name>